<organism evidence="8 9">
    <name type="scientific">Mammaliicoccus lentus</name>
    <name type="common">Staphylococcus lentus</name>
    <dbReference type="NCBI Taxonomy" id="42858"/>
    <lineage>
        <taxon>Bacteria</taxon>
        <taxon>Bacillati</taxon>
        <taxon>Bacillota</taxon>
        <taxon>Bacilli</taxon>
        <taxon>Bacillales</taxon>
        <taxon>Staphylococcaceae</taxon>
        <taxon>Mammaliicoccus</taxon>
    </lineage>
</organism>
<proteinExistence type="inferred from homology"/>
<gene>
    <name evidence="8" type="ORF">PYH69_13535</name>
</gene>
<dbReference type="PROSITE" id="PS50983">
    <property type="entry name" value="FE_B12_PBP"/>
    <property type="match status" value="1"/>
</dbReference>
<dbReference type="Gene3D" id="3.40.50.1980">
    <property type="entry name" value="Nitrogenase molybdenum iron protein domain"/>
    <property type="match status" value="2"/>
</dbReference>
<evidence type="ECO:0000256" key="1">
    <source>
        <dbReference type="ARBA" id="ARBA00004196"/>
    </source>
</evidence>
<evidence type="ECO:0000256" key="2">
    <source>
        <dbReference type="ARBA" id="ARBA00008814"/>
    </source>
</evidence>
<evidence type="ECO:0000256" key="5">
    <source>
        <dbReference type="SAM" id="MobiDB-lite"/>
    </source>
</evidence>
<feature type="region of interest" description="Disordered" evidence="5">
    <location>
        <begin position="22"/>
        <end position="48"/>
    </location>
</feature>
<feature type="domain" description="Fe/B12 periplasmic-binding" evidence="7">
    <location>
        <begin position="56"/>
        <end position="307"/>
    </location>
</feature>
<evidence type="ECO:0000256" key="3">
    <source>
        <dbReference type="ARBA" id="ARBA00022448"/>
    </source>
</evidence>
<dbReference type="InterPro" id="IPR051313">
    <property type="entry name" value="Bact_iron-sidero_bind"/>
</dbReference>
<dbReference type="GO" id="GO:0030288">
    <property type="term" value="C:outer membrane-bounded periplasmic space"/>
    <property type="evidence" value="ECO:0007669"/>
    <property type="project" value="TreeGrafter"/>
</dbReference>
<evidence type="ECO:0000259" key="7">
    <source>
        <dbReference type="PROSITE" id="PS50983"/>
    </source>
</evidence>
<dbReference type="AlphaFoldDB" id="A0AAX3W2Z4"/>
<dbReference type="PANTHER" id="PTHR30532:SF26">
    <property type="entry name" value="IRON(3+)-HYDROXAMATE-BINDING PROTEIN FHUD"/>
    <property type="match status" value="1"/>
</dbReference>
<evidence type="ECO:0000313" key="8">
    <source>
        <dbReference type="EMBL" id="WHI59718.1"/>
    </source>
</evidence>
<accession>A0AAX3W2Z4</accession>
<sequence length="307" mass="34576">MKKLSIFMLVLVMLLAACGNSSTKENSKESDVSKSDTKSFTNDSGEKVEVPKDPKRIVVLHPTYVGALVKFGHKPVAVPEFVKQNKVLNDVTKDAKKIDNTNVEQIAKAKPDLIIATSQDKNLNKLKKIAPTVTFDNMKSTYEDNTKLLAELVGEQDKADKWLKEWKAQLSKDKKELEPLIKGKTATIIQQTPKGLIAFNDKMGRGGEIIFDGWGLKLPDELKSATKKTSTLTITPEQFDQYLGDYVIIAANGDQKAQFEETNVWKNTDAMKNNHVVKFDVTETQYNDPISLEKQREIFYKAFKEMK</sequence>
<evidence type="ECO:0000313" key="9">
    <source>
        <dbReference type="Proteomes" id="UP001223261"/>
    </source>
</evidence>
<protein>
    <submittedName>
        <fullName evidence="8">ABC transporter substrate-binding protein</fullName>
    </submittedName>
</protein>
<comment type="similarity">
    <text evidence="2">Belongs to the bacterial solute-binding protein 8 family.</text>
</comment>
<feature type="signal peptide" evidence="6">
    <location>
        <begin position="1"/>
        <end position="23"/>
    </location>
</feature>
<keyword evidence="4 6" id="KW-0732">Signal</keyword>
<evidence type="ECO:0000256" key="4">
    <source>
        <dbReference type="ARBA" id="ARBA00022729"/>
    </source>
</evidence>
<dbReference type="PANTHER" id="PTHR30532">
    <property type="entry name" value="IRON III DICITRATE-BINDING PERIPLASMIC PROTEIN"/>
    <property type="match status" value="1"/>
</dbReference>
<comment type="subcellular location">
    <subcellularLocation>
        <location evidence="1">Cell envelope</location>
    </subcellularLocation>
</comment>
<dbReference type="SUPFAM" id="SSF53807">
    <property type="entry name" value="Helical backbone' metal receptor"/>
    <property type="match status" value="1"/>
</dbReference>
<evidence type="ECO:0000256" key="6">
    <source>
        <dbReference type="SAM" id="SignalP"/>
    </source>
</evidence>
<dbReference type="GO" id="GO:1901678">
    <property type="term" value="P:iron coordination entity transport"/>
    <property type="evidence" value="ECO:0007669"/>
    <property type="project" value="UniProtKB-ARBA"/>
</dbReference>
<feature type="chain" id="PRO_5043825223" evidence="6">
    <location>
        <begin position="24"/>
        <end position="307"/>
    </location>
</feature>
<dbReference type="PROSITE" id="PS51257">
    <property type="entry name" value="PROKAR_LIPOPROTEIN"/>
    <property type="match status" value="1"/>
</dbReference>
<name>A0AAX3W2Z4_MAMLE</name>
<dbReference type="Proteomes" id="UP001223261">
    <property type="component" value="Chromosome"/>
</dbReference>
<keyword evidence="3" id="KW-0813">Transport</keyword>
<reference evidence="8" key="1">
    <citation type="journal article" date="2023" name="Antibiotics">
        <title>Prevalence and Molecular Characterization of Methicillin-Resistant Staphylococci (MRS) and Mammaliicocci (MRM) in Dromedary Camels from Algeria: First Detection of SCCmec-mecC Hybrid in Methicillin-Resistant Mammaliicoccus lentus.</title>
        <authorList>
            <person name="Belhout C."/>
            <person name="Boyen F."/>
            <person name="Vereecke N."/>
            <person name="Theuns S."/>
            <person name="Taibi N."/>
            <person name="Stegger M."/>
            <person name="de la Fe-Rodriguez P.Y."/>
            <person name="Bouayad L."/>
            <person name="Elgroud R."/>
            <person name="Butaye P."/>
        </authorList>
    </citation>
    <scope>NUCLEOTIDE SEQUENCE</scope>
    <source>
        <strain evidence="8">7048</strain>
    </source>
</reference>
<dbReference type="RefSeq" id="WP_282862035.1">
    <property type="nucleotide sequence ID" value="NZ_CP118848.1"/>
</dbReference>
<dbReference type="InterPro" id="IPR002491">
    <property type="entry name" value="ABC_transptr_periplasmic_BD"/>
</dbReference>
<dbReference type="EMBL" id="CP118848">
    <property type="protein sequence ID" value="WHI59718.1"/>
    <property type="molecule type" value="Genomic_DNA"/>
</dbReference>
<feature type="compositionally biased region" description="Basic and acidic residues" evidence="5">
    <location>
        <begin position="25"/>
        <end position="37"/>
    </location>
</feature>
<dbReference type="Pfam" id="PF01497">
    <property type="entry name" value="Peripla_BP_2"/>
    <property type="match status" value="1"/>
</dbReference>